<evidence type="ECO:0000313" key="2">
    <source>
        <dbReference type="EMBL" id="KAG7663504.1"/>
    </source>
</evidence>
<dbReference type="Proteomes" id="UP000694255">
    <property type="component" value="Unassembled WGS sequence"/>
</dbReference>
<dbReference type="AlphaFoldDB" id="A0A8J5QK84"/>
<evidence type="ECO:0000256" key="1">
    <source>
        <dbReference type="SAM" id="MobiDB-lite"/>
    </source>
</evidence>
<comment type="caution">
    <text evidence="2">The sequence shown here is derived from an EMBL/GenBank/DDBJ whole genome shotgun (WGS) entry which is preliminary data.</text>
</comment>
<dbReference type="OrthoDB" id="4094906at2759"/>
<evidence type="ECO:0000313" key="3">
    <source>
        <dbReference type="Proteomes" id="UP000694255"/>
    </source>
</evidence>
<dbReference type="EMBL" id="JAGSYN010000136">
    <property type="protein sequence ID" value="KAG7663504.1"/>
    <property type="molecule type" value="Genomic_DNA"/>
</dbReference>
<proteinExistence type="predicted"/>
<protein>
    <submittedName>
        <fullName evidence="2">Uncharacterized protein</fullName>
    </submittedName>
</protein>
<reference evidence="2 3" key="1">
    <citation type="journal article" date="2021" name="DNA Res.">
        <title>Genome analysis of Candida subhashii reveals its hybrid nature and dual mitochondrial genome conformations.</title>
        <authorList>
            <person name="Mixao V."/>
            <person name="Hegedusova E."/>
            <person name="Saus E."/>
            <person name="Pryszcz L.P."/>
            <person name="Cillingova A."/>
            <person name="Nosek J."/>
            <person name="Gabaldon T."/>
        </authorList>
    </citation>
    <scope>NUCLEOTIDE SEQUENCE [LARGE SCALE GENOMIC DNA]</scope>
    <source>
        <strain evidence="2 3">CBS 10753</strain>
    </source>
</reference>
<feature type="compositionally biased region" description="Low complexity" evidence="1">
    <location>
        <begin position="21"/>
        <end position="35"/>
    </location>
</feature>
<sequence length="401" mass="45127">MSETGSLKREALTINLEEVSESSSNDSNNVASAVSPNRDDPADHSIVNTSMLDYNTSQLITDTPVSPTATATQAVVNASGTPIRNPNRSKLSVKDIRLIMYLIIHIKPFKYIGNRSFSQTKKWELLQDKYFEIRSQETNSENFSVPTIRTLQRQLAGAIKKARARRKKDEEMGVVRSHIIPSTLDAIEKDEYYDYSRIEPDSSLAEMEDAVFDLHEVSEKIKIIKVQNSQSTKQEEENQESYIPASSSSNLANIITSSLATASAPVVASGVTPNLNAEQQAKKTRAKDEAILKQITQLKDNMSVIDEDQTFTKVFKIFEEIVKASNENESLILNENSTFKAQIENLTSEHFKKINNIHETHLSRQHEFNKKLVELIKSKCEDNEKFQSIIGDLASLRDLID</sequence>
<name>A0A8J5QK84_9ASCO</name>
<dbReference type="RefSeq" id="XP_049263736.1">
    <property type="nucleotide sequence ID" value="XM_049406766.1"/>
</dbReference>
<feature type="region of interest" description="Disordered" evidence="1">
    <location>
        <begin position="18"/>
        <end position="46"/>
    </location>
</feature>
<gene>
    <name evidence="2" type="ORF">J8A68_002963</name>
</gene>
<dbReference type="GeneID" id="73469764"/>
<organism evidence="2 3">
    <name type="scientific">[Candida] subhashii</name>
    <dbReference type="NCBI Taxonomy" id="561895"/>
    <lineage>
        <taxon>Eukaryota</taxon>
        <taxon>Fungi</taxon>
        <taxon>Dikarya</taxon>
        <taxon>Ascomycota</taxon>
        <taxon>Saccharomycotina</taxon>
        <taxon>Pichiomycetes</taxon>
        <taxon>Debaryomycetaceae</taxon>
        <taxon>Spathaspora</taxon>
    </lineage>
</organism>
<accession>A0A8J5QK84</accession>
<keyword evidence="3" id="KW-1185">Reference proteome</keyword>